<dbReference type="InterPro" id="IPR029119">
    <property type="entry name" value="MutY_C"/>
</dbReference>
<dbReference type="SUPFAM" id="SSF51391">
    <property type="entry name" value="Thiamin phosphate synthase"/>
    <property type="match status" value="1"/>
</dbReference>
<dbReference type="PANTHER" id="PTHR47707:SF1">
    <property type="entry name" value="NUDIX HYDROLASE FAMILY PROTEIN"/>
    <property type="match status" value="1"/>
</dbReference>
<keyword evidence="5" id="KW-0479">Metal-binding</keyword>
<evidence type="ECO:0000256" key="4">
    <source>
        <dbReference type="ARBA" id="ARBA00022705"/>
    </source>
</evidence>
<comment type="cofactor">
    <cofactor evidence="1">
        <name>Mg(2+)</name>
        <dbReference type="ChEBI" id="CHEBI:18420"/>
    </cofactor>
</comment>
<sequence length="326" mass="34610">MPSTAPEVPPGASSSRPVIRVAAGVLKRPTGEVLFTQRPEGKIAAGWWEFPGGKIESGEAGFDALTRELEEELGVRVREAHPLIRFRHDYSNRTVLLETWLVTAYDGEPQSREAQALRWVVPEALTAWPQALPTVLPIVRALTLPVEYVFTPPGAGADDIVNGLSRLPAGSLLRLRLPDLDDLHYHRIAETVAPHVAAAGLRLVLDRSASEAASLGAAGWHATAAVLRRMYALPAAPGLRLASVHDAQDLRCAQDLGFDAAVLGAVLPTATHPGAATLGWGGFFAVRAHAALPVFAIGGVGPGALADAFRAWGQGVAAISAYWPRR</sequence>
<evidence type="ECO:0000256" key="11">
    <source>
        <dbReference type="ARBA" id="ARBA00036904"/>
    </source>
</evidence>
<keyword evidence="3" id="KW-0515">Mutator protein</keyword>
<dbReference type="GO" id="GO:0044715">
    <property type="term" value="F:8-oxo-dGDP phosphatase activity"/>
    <property type="evidence" value="ECO:0007669"/>
    <property type="project" value="TreeGrafter"/>
</dbReference>
<keyword evidence="7" id="KW-0378">Hydrolase</keyword>
<name>A0A318EFF8_9GAMM</name>
<evidence type="ECO:0000259" key="17">
    <source>
        <dbReference type="PROSITE" id="PS51462"/>
    </source>
</evidence>
<accession>A0A318EFF8</accession>
<protein>
    <recommendedName>
        <fullName evidence="13">8-oxo-dGTP diphosphatase</fullName>
        <ecNumber evidence="12">3.6.1.55</ecNumber>
    </recommendedName>
    <alternativeName>
        <fullName evidence="16">7,8-dihydro-8-oxoguanine-triphosphatase</fullName>
    </alternativeName>
    <alternativeName>
        <fullName evidence="15">Mutator protein MutT</fullName>
    </alternativeName>
    <alternativeName>
        <fullName evidence="14">dGTP pyrophosphohydrolase</fullName>
    </alternativeName>
</protein>
<dbReference type="PRINTS" id="PR00502">
    <property type="entry name" value="NUDIXFAMILY"/>
</dbReference>
<comment type="similarity">
    <text evidence="2">Belongs to the Nudix hydrolase family.</text>
</comment>
<evidence type="ECO:0000256" key="14">
    <source>
        <dbReference type="ARBA" id="ARBA00041592"/>
    </source>
</evidence>
<evidence type="ECO:0000256" key="9">
    <source>
        <dbReference type="ARBA" id="ARBA00023204"/>
    </source>
</evidence>
<evidence type="ECO:0000256" key="6">
    <source>
        <dbReference type="ARBA" id="ARBA00022763"/>
    </source>
</evidence>
<dbReference type="InterPro" id="IPR022998">
    <property type="entry name" value="ThiamineP_synth_TenI"/>
</dbReference>
<dbReference type="EMBL" id="QICN01000003">
    <property type="protein sequence ID" value="PXV69515.1"/>
    <property type="molecule type" value="Genomic_DNA"/>
</dbReference>
<dbReference type="GO" id="GO:0009228">
    <property type="term" value="P:thiamine biosynthetic process"/>
    <property type="evidence" value="ECO:0007669"/>
    <property type="project" value="UniProtKB-KW"/>
</dbReference>
<gene>
    <name evidence="18" type="ORF">C8D93_10388</name>
</gene>
<dbReference type="InterPro" id="IPR020084">
    <property type="entry name" value="NUDIX_hydrolase_CS"/>
</dbReference>
<evidence type="ECO:0000256" key="2">
    <source>
        <dbReference type="ARBA" id="ARBA00005582"/>
    </source>
</evidence>
<dbReference type="Pfam" id="PF02581">
    <property type="entry name" value="TMP-TENI"/>
    <property type="match status" value="1"/>
</dbReference>
<dbReference type="Proteomes" id="UP000248330">
    <property type="component" value="Unassembled WGS sequence"/>
</dbReference>
<evidence type="ECO:0000256" key="3">
    <source>
        <dbReference type="ARBA" id="ARBA00022457"/>
    </source>
</evidence>
<dbReference type="PROSITE" id="PS51462">
    <property type="entry name" value="NUDIX"/>
    <property type="match status" value="1"/>
</dbReference>
<dbReference type="CDD" id="cd03425">
    <property type="entry name" value="NUDIX_MutT_NudA_like"/>
    <property type="match status" value="1"/>
</dbReference>
<evidence type="ECO:0000256" key="16">
    <source>
        <dbReference type="ARBA" id="ARBA00042798"/>
    </source>
</evidence>
<dbReference type="RefSeq" id="WP_170123939.1">
    <property type="nucleotide sequence ID" value="NZ_CAKZQT010000021.1"/>
</dbReference>
<dbReference type="SUPFAM" id="SSF55811">
    <property type="entry name" value="Nudix"/>
    <property type="match status" value="1"/>
</dbReference>
<comment type="caution">
    <text evidence="18">The sequence shown here is derived from an EMBL/GenBank/DDBJ whole genome shotgun (WGS) entry which is preliminary data.</text>
</comment>
<dbReference type="Pfam" id="PF14815">
    <property type="entry name" value="NUDIX_4"/>
    <property type="match status" value="1"/>
</dbReference>
<dbReference type="NCBIfam" id="NF006530">
    <property type="entry name" value="PRK08999.1"/>
    <property type="match status" value="1"/>
</dbReference>
<evidence type="ECO:0000256" key="10">
    <source>
        <dbReference type="ARBA" id="ARBA00035861"/>
    </source>
</evidence>
<dbReference type="InterPro" id="IPR013785">
    <property type="entry name" value="Aldolase_TIM"/>
</dbReference>
<dbReference type="AlphaFoldDB" id="A0A318EFF8"/>
<feature type="domain" description="Nudix hydrolase" evidence="17">
    <location>
        <begin position="17"/>
        <end position="142"/>
    </location>
</feature>
<evidence type="ECO:0000256" key="12">
    <source>
        <dbReference type="ARBA" id="ARBA00038905"/>
    </source>
</evidence>
<dbReference type="InterPro" id="IPR047127">
    <property type="entry name" value="MutT-like"/>
</dbReference>
<dbReference type="EC" id="3.6.1.55" evidence="12"/>
<keyword evidence="4" id="KW-0235">DNA replication</keyword>
<dbReference type="CDD" id="cd00564">
    <property type="entry name" value="TMP_TenI"/>
    <property type="match status" value="1"/>
</dbReference>
<dbReference type="Gene3D" id="3.90.79.10">
    <property type="entry name" value="Nucleoside Triphosphate Pyrophosphohydrolase"/>
    <property type="match status" value="1"/>
</dbReference>
<dbReference type="GO" id="GO:0044716">
    <property type="term" value="F:8-oxo-GDP phosphatase activity"/>
    <property type="evidence" value="ECO:0007669"/>
    <property type="project" value="TreeGrafter"/>
</dbReference>
<dbReference type="InterPro" id="IPR015797">
    <property type="entry name" value="NUDIX_hydrolase-like_dom_sf"/>
</dbReference>
<evidence type="ECO:0000256" key="15">
    <source>
        <dbReference type="ARBA" id="ARBA00041979"/>
    </source>
</evidence>
<dbReference type="InterPro" id="IPR000086">
    <property type="entry name" value="NUDIX_hydrolase_dom"/>
</dbReference>
<evidence type="ECO:0000256" key="1">
    <source>
        <dbReference type="ARBA" id="ARBA00001946"/>
    </source>
</evidence>
<proteinExistence type="inferred from homology"/>
<keyword evidence="9" id="KW-0234">DNA repair</keyword>
<dbReference type="PANTHER" id="PTHR47707">
    <property type="entry name" value="8-OXO-DGTP DIPHOSPHATASE"/>
    <property type="match status" value="1"/>
</dbReference>
<dbReference type="GO" id="GO:0006281">
    <property type="term" value="P:DNA repair"/>
    <property type="evidence" value="ECO:0007669"/>
    <property type="project" value="UniProtKB-KW"/>
</dbReference>
<keyword evidence="19" id="KW-1185">Reference proteome</keyword>
<evidence type="ECO:0000256" key="8">
    <source>
        <dbReference type="ARBA" id="ARBA00022842"/>
    </source>
</evidence>
<keyword evidence="8" id="KW-0460">Magnesium</keyword>
<dbReference type="GO" id="GO:0006260">
    <property type="term" value="P:DNA replication"/>
    <property type="evidence" value="ECO:0007669"/>
    <property type="project" value="UniProtKB-KW"/>
</dbReference>
<evidence type="ECO:0000256" key="5">
    <source>
        <dbReference type="ARBA" id="ARBA00022723"/>
    </source>
</evidence>
<dbReference type="Gene3D" id="3.20.20.70">
    <property type="entry name" value="Aldolase class I"/>
    <property type="match status" value="1"/>
</dbReference>
<reference evidence="18 19" key="1">
    <citation type="submission" date="2018-04" db="EMBL/GenBank/DDBJ databases">
        <title>Genomic Encyclopedia of Type Strains, Phase IV (KMG-IV): sequencing the most valuable type-strain genomes for metagenomic binning, comparative biology and taxonomic classification.</title>
        <authorList>
            <person name="Goeker M."/>
        </authorList>
    </citation>
    <scope>NUCLEOTIDE SEQUENCE [LARGE SCALE GENOMIC DNA]</scope>
    <source>
        <strain evidence="18 19">DSM 104150</strain>
    </source>
</reference>
<keyword evidence="6" id="KW-0227">DNA damage</keyword>
<organism evidence="18 19">
    <name type="scientific">Sinimarinibacterium flocculans</name>
    <dbReference type="NCBI Taxonomy" id="985250"/>
    <lineage>
        <taxon>Bacteria</taxon>
        <taxon>Pseudomonadati</taxon>
        <taxon>Pseudomonadota</taxon>
        <taxon>Gammaproteobacteria</taxon>
        <taxon>Nevskiales</taxon>
        <taxon>Nevskiaceae</taxon>
        <taxon>Sinimarinibacterium</taxon>
    </lineage>
</organism>
<evidence type="ECO:0000313" key="18">
    <source>
        <dbReference type="EMBL" id="PXV69515.1"/>
    </source>
</evidence>
<dbReference type="PROSITE" id="PS00893">
    <property type="entry name" value="NUDIX_BOX"/>
    <property type="match status" value="1"/>
</dbReference>
<dbReference type="InterPro" id="IPR020476">
    <property type="entry name" value="Nudix_hydrolase"/>
</dbReference>
<comment type="catalytic activity">
    <reaction evidence="10">
        <text>8-oxo-dGTP + H2O = 8-oxo-dGMP + diphosphate + H(+)</text>
        <dbReference type="Rhea" id="RHEA:31575"/>
        <dbReference type="ChEBI" id="CHEBI:15377"/>
        <dbReference type="ChEBI" id="CHEBI:15378"/>
        <dbReference type="ChEBI" id="CHEBI:33019"/>
        <dbReference type="ChEBI" id="CHEBI:63224"/>
        <dbReference type="ChEBI" id="CHEBI:77896"/>
        <dbReference type="EC" id="3.6.1.55"/>
    </reaction>
</comment>
<dbReference type="GO" id="GO:0035539">
    <property type="term" value="F:8-oxo-7,8-dihydrodeoxyguanosine triphosphate pyrophosphatase activity"/>
    <property type="evidence" value="ECO:0007669"/>
    <property type="project" value="UniProtKB-EC"/>
</dbReference>
<dbReference type="InterPro" id="IPR036206">
    <property type="entry name" value="ThiamineP_synth_sf"/>
</dbReference>
<dbReference type="GO" id="GO:0046872">
    <property type="term" value="F:metal ion binding"/>
    <property type="evidence" value="ECO:0007669"/>
    <property type="project" value="UniProtKB-KW"/>
</dbReference>
<dbReference type="GO" id="GO:0008413">
    <property type="term" value="F:8-oxo-7,8-dihydroguanosine triphosphate pyrophosphatase activity"/>
    <property type="evidence" value="ECO:0007669"/>
    <property type="project" value="TreeGrafter"/>
</dbReference>
<evidence type="ECO:0000313" key="19">
    <source>
        <dbReference type="Proteomes" id="UP000248330"/>
    </source>
</evidence>
<evidence type="ECO:0000256" key="13">
    <source>
        <dbReference type="ARBA" id="ARBA00040794"/>
    </source>
</evidence>
<comment type="catalytic activity">
    <reaction evidence="11">
        <text>8-oxo-GTP + H2O = 8-oxo-GMP + diphosphate + H(+)</text>
        <dbReference type="Rhea" id="RHEA:67616"/>
        <dbReference type="ChEBI" id="CHEBI:15377"/>
        <dbReference type="ChEBI" id="CHEBI:15378"/>
        <dbReference type="ChEBI" id="CHEBI:33019"/>
        <dbReference type="ChEBI" id="CHEBI:143553"/>
        <dbReference type="ChEBI" id="CHEBI:145694"/>
    </reaction>
</comment>
<evidence type="ECO:0000256" key="7">
    <source>
        <dbReference type="ARBA" id="ARBA00022801"/>
    </source>
</evidence>